<proteinExistence type="predicted"/>
<name>A0A0E3KXU9_METTT</name>
<dbReference type="RefSeq" id="WP_048166045.1">
    <property type="nucleotide sequence ID" value="NZ_CP009501.1"/>
</dbReference>
<dbReference type="AlphaFoldDB" id="A0A0E3KXU9"/>
<organism evidence="1 2">
    <name type="scientific">Methanosarcina thermophila (strain ATCC 43570 / DSM 1825 / OCM 12 / VKM B-1830 / TM-1)</name>
    <dbReference type="NCBI Taxonomy" id="523844"/>
    <lineage>
        <taxon>Archaea</taxon>
        <taxon>Methanobacteriati</taxon>
        <taxon>Methanobacteriota</taxon>
        <taxon>Stenosarchaea group</taxon>
        <taxon>Methanomicrobia</taxon>
        <taxon>Methanosarcinales</taxon>
        <taxon>Methanosarcinaceae</taxon>
        <taxon>Methanosarcina</taxon>
    </lineage>
</organism>
<dbReference type="EMBL" id="CP009501">
    <property type="protein sequence ID" value="AKB11766.1"/>
    <property type="molecule type" value="Genomic_DNA"/>
</dbReference>
<dbReference type="PATRIC" id="fig|523844.20.peg.12"/>
<dbReference type="KEGG" id="mthr:MSTHT_0008"/>
<evidence type="ECO:0000313" key="1">
    <source>
        <dbReference type="EMBL" id="AKB11766.1"/>
    </source>
</evidence>
<gene>
    <name evidence="1" type="ORF">MSTHT_0008</name>
</gene>
<dbReference type="HOGENOM" id="CLU_180505_0_0_2"/>
<dbReference type="Proteomes" id="UP000066529">
    <property type="component" value="Chromosome"/>
</dbReference>
<reference evidence="1 2" key="1">
    <citation type="submission" date="2014-07" db="EMBL/GenBank/DDBJ databases">
        <title>Methanogenic archaea and the global carbon cycle.</title>
        <authorList>
            <person name="Henriksen J.R."/>
            <person name="Luke J."/>
            <person name="Reinhart S."/>
            <person name="Benedict M.N."/>
            <person name="Youngblut N.D."/>
            <person name="Metcalf M.E."/>
            <person name="Whitaker R.J."/>
            <person name="Metcalf W.W."/>
        </authorList>
    </citation>
    <scope>NUCLEOTIDE SEQUENCE [LARGE SCALE GENOMIC DNA]</scope>
    <source>
        <strain evidence="2">ATCC 43570 / DSM 1825 / OCM 12 / VKM B-1830 / TM-1</strain>
    </source>
</reference>
<evidence type="ECO:0000313" key="2">
    <source>
        <dbReference type="Proteomes" id="UP000066529"/>
    </source>
</evidence>
<protein>
    <submittedName>
        <fullName evidence="1">Uncharacterized protein</fullName>
    </submittedName>
</protein>
<sequence>MDLVLQIDSDYSLQEASEVIRSALEHEKHLAKYKINRYSMICDEFEDQYDLVSSEFIKKFEAGELIYEDKYFEWYAAKRGLDHWKRKLALLQNIRF</sequence>
<dbReference type="GeneID" id="41602023"/>
<accession>A0A0E3KXU9</accession>
<dbReference type="OrthoDB" id="120574at2157"/>